<dbReference type="EnsemblPlants" id="Solyc03g044026.1.1">
    <property type="protein sequence ID" value="Solyc03g044026.1.1"/>
    <property type="gene ID" value="Solyc03g044026.1"/>
</dbReference>
<reference evidence="2" key="2">
    <citation type="submission" date="2019-01" db="UniProtKB">
        <authorList>
            <consortium name="EnsemblPlants"/>
        </authorList>
    </citation>
    <scope>IDENTIFICATION</scope>
    <source>
        <strain evidence="2">cv. Heinz 1706</strain>
    </source>
</reference>
<dbReference type="InParanoid" id="A0A3Q7FJ78"/>
<dbReference type="Gramene" id="Solyc03g044026.1.1">
    <property type="protein sequence ID" value="Solyc03g044026.1.1"/>
    <property type="gene ID" value="Solyc03g044026.1"/>
</dbReference>
<protein>
    <submittedName>
        <fullName evidence="2">Uncharacterized protein</fullName>
    </submittedName>
</protein>
<dbReference type="AlphaFoldDB" id="A0A3Q7FJ78"/>
<sequence>MCPSAFHVFLCVLMWNWKKLTKWVQQRKKDEFVLDTLGVISGQRNSLKWLRVSKKPWPLGKRFVVPVLTGPAAVQHLNSKLRSYPLGYVVMSDPLEARRSLVYYVILKKKAWRFKTSN</sequence>
<evidence type="ECO:0000256" key="1">
    <source>
        <dbReference type="SAM" id="SignalP"/>
    </source>
</evidence>
<accession>A0A3Q7FJ78</accession>
<feature type="signal peptide" evidence="1">
    <location>
        <begin position="1"/>
        <end position="21"/>
    </location>
</feature>
<evidence type="ECO:0000313" key="3">
    <source>
        <dbReference type="Proteomes" id="UP000004994"/>
    </source>
</evidence>
<evidence type="ECO:0000313" key="2">
    <source>
        <dbReference type="EnsemblPlants" id="Solyc03g044026.1.1"/>
    </source>
</evidence>
<feature type="chain" id="PRO_5018651586" evidence="1">
    <location>
        <begin position="22"/>
        <end position="118"/>
    </location>
</feature>
<keyword evidence="1" id="KW-0732">Signal</keyword>
<proteinExistence type="predicted"/>
<name>A0A3Q7FJ78_SOLLC</name>
<dbReference type="Proteomes" id="UP000004994">
    <property type="component" value="Chromosome 3"/>
</dbReference>
<reference evidence="2" key="1">
    <citation type="journal article" date="2012" name="Nature">
        <title>The tomato genome sequence provides insights into fleshy fruit evolution.</title>
        <authorList>
            <consortium name="Tomato Genome Consortium"/>
        </authorList>
    </citation>
    <scope>NUCLEOTIDE SEQUENCE [LARGE SCALE GENOMIC DNA]</scope>
    <source>
        <strain evidence="2">cv. Heinz 1706</strain>
    </source>
</reference>
<organism evidence="2">
    <name type="scientific">Solanum lycopersicum</name>
    <name type="common">Tomato</name>
    <name type="synonym">Lycopersicon esculentum</name>
    <dbReference type="NCBI Taxonomy" id="4081"/>
    <lineage>
        <taxon>Eukaryota</taxon>
        <taxon>Viridiplantae</taxon>
        <taxon>Streptophyta</taxon>
        <taxon>Embryophyta</taxon>
        <taxon>Tracheophyta</taxon>
        <taxon>Spermatophyta</taxon>
        <taxon>Magnoliopsida</taxon>
        <taxon>eudicotyledons</taxon>
        <taxon>Gunneridae</taxon>
        <taxon>Pentapetalae</taxon>
        <taxon>asterids</taxon>
        <taxon>lamiids</taxon>
        <taxon>Solanales</taxon>
        <taxon>Solanaceae</taxon>
        <taxon>Solanoideae</taxon>
        <taxon>Solaneae</taxon>
        <taxon>Solanum</taxon>
        <taxon>Solanum subgen. Lycopersicon</taxon>
    </lineage>
</organism>
<keyword evidence="3" id="KW-1185">Reference proteome</keyword>